<evidence type="ECO:0000259" key="1">
    <source>
        <dbReference type="Pfam" id="PF07833"/>
    </source>
</evidence>
<accession>A0A644WF28</accession>
<feature type="domain" description="Copper amine oxidase-like N-terminal" evidence="1">
    <location>
        <begin position="312"/>
        <end position="346"/>
    </location>
</feature>
<reference evidence="2" key="1">
    <citation type="submission" date="2019-08" db="EMBL/GenBank/DDBJ databases">
        <authorList>
            <person name="Kucharzyk K."/>
            <person name="Murdoch R.W."/>
            <person name="Higgins S."/>
            <person name="Loffler F."/>
        </authorList>
    </citation>
    <scope>NUCLEOTIDE SEQUENCE</scope>
</reference>
<dbReference type="SUPFAM" id="SSF52743">
    <property type="entry name" value="Subtilisin-like"/>
    <property type="match status" value="1"/>
</dbReference>
<dbReference type="SUPFAM" id="SSF55383">
    <property type="entry name" value="Copper amine oxidase, domain N"/>
    <property type="match status" value="1"/>
</dbReference>
<dbReference type="Gene3D" id="3.40.50.200">
    <property type="entry name" value="Peptidase S8/S53 domain"/>
    <property type="match status" value="1"/>
</dbReference>
<dbReference type="GO" id="GO:0004252">
    <property type="term" value="F:serine-type endopeptidase activity"/>
    <property type="evidence" value="ECO:0007669"/>
    <property type="project" value="InterPro"/>
</dbReference>
<dbReference type="Gene3D" id="3.30.457.10">
    <property type="entry name" value="Copper amine oxidase-like, N-terminal domain"/>
    <property type="match status" value="2"/>
</dbReference>
<sequence>MLTENEALYKRLNIPSWNAYDGTGMCAVTLERFAVPDAWKDRIIPLFDQKLYPLDSLNSDNGEHGFETAMAFLEDFPGITLYQGIDDCARHSDGTVTGPLVDLMIPWMLEHKPVVAFRSIDTDSNGLDSIWGQVTDFCTLINSAGNSGYRGYAEAIDDISWWGIGAADYISNRWVVATYESVSDYVDFSSAASLFVTTHNGGTAHVTGTSFAGPMFAKMIAKVQQYIKQEIGRTLTYDELYELCKDYAVDISTAGKDGKSGYGMFILPDPETIDLAGYKGDDNVIIKLTVGSNIMTVDGVEQTLDQPPIAMTDTQRVLVPIRAPFEAAGFTVTWDQSTKTVTISKQVGA</sequence>
<name>A0A644WF28_9ZZZZ</name>
<organism evidence="2">
    <name type="scientific">bioreactor metagenome</name>
    <dbReference type="NCBI Taxonomy" id="1076179"/>
    <lineage>
        <taxon>unclassified sequences</taxon>
        <taxon>metagenomes</taxon>
        <taxon>ecological metagenomes</taxon>
    </lineage>
</organism>
<dbReference type="Pfam" id="PF07833">
    <property type="entry name" value="Cu_amine_oxidN1"/>
    <property type="match status" value="1"/>
</dbReference>
<protein>
    <recommendedName>
        <fullName evidence="1">Copper amine oxidase-like N-terminal domain-containing protein</fullName>
    </recommendedName>
</protein>
<gene>
    <name evidence="2" type="ORF">SDC9_48343</name>
</gene>
<evidence type="ECO:0000313" key="2">
    <source>
        <dbReference type="EMBL" id="MPM02098.1"/>
    </source>
</evidence>
<dbReference type="InterPro" id="IPR036852">
    <property type="entry name" value="Peptidase_S8/S53_dom_sf"/>
</dbReference>
<dbReference type="InterPro" id="IPR036582">
    <property type="entry name" value="Mao_N_sf"/>
</dbReference>
<proteinExistence type="predicted"/>
<dbReference type="InterPro" id="IPR012854">
    <property type="entry name" value="Cu_amine_oxidase-like_N"/>
</dbReference>
<dbReference type="GO" id="GO:0006508">
    <property type="term" value="P:proteolysis"/>
    <property type="evidence" value="ECO:0007669"/>
    <property type="project" value="InterPro"/>
</dbReference>
<dbReference type="AlphaFoldDB" id="A0A644WF28"/>
<comment type="caution">
    <text evidence="2">The sequence shown here is derived from an EMBL/GenBank/DDBJ whole genome shotgun (WGS) entry which is preliminary data.</text>
</comment>
<dbReference type="EMBL" id="VSSQ01000844">
    <property type="protein sequence ID" value="MPM02098.1"/>
    <property type="molecule type" value="Genomic_DNA"/>
</dbReference>